<comment type="caution">
    <text evidence="1">The sequence shown here is derived from an EMBL/GenBank/DDBJ whole genome shotgun (WGS) entry which is preliminary data.</text>
</comment>
<protein>
    <submittedName>
        <fullName evidence="1">Uncharacterized protein</fullName>
    </submittedName>
</protein>
<evidence type="ECO:0000313" key="2">
    <source>
        <dbReference type="Proteomes" id="UP000196368"/>
    </source>
</evidence>
<gene>
    <name evidence="1" type="ORF">B5F75_04995</name>
</gene>
<reference evidence="2" key="1">
    <citation type="submission" date="2017-04" db="EMBL/GenBank/DDBJ databases">
        <title>Function of individual gut microbiota members based on whole genome sequencing of pure cultures obtained from chicken caecum.</title>
        <authorList>
            <person name="Medvecky M."/>
            <person name="Cejkova D."/>
            <person name="Polansky O."/>
            <person name="Karasova D."/>
            <person name="Kubasova T."/>
            <person name="Cizek A."/>
            <person name="Rychlik I."/>
        </authorList>
    </citation>
    <scope>NUCLEOTIDE SEQUENCE [LARGE SCALE GENOMIC DNA]</scope>
    <source>
        <strain evidence="2">An273</strain>
    </source>
</reference>
<dbReference type="AlphaFoldDB" id="A0A1Y4DBM1"/>
<organism evidence="1 2">
    <name type="scientific">Candidatus Avelusimicrobium gallicola</name>
    <dbReference type="NCBI Taxonomy" id="2562704"/>
    <lineage>
        <taxon>Bacteria</taxon>
        <taxon>Pseudomonadati</taxon>
        <taxon>Elusimicrobiota</taxon>
        <taxon>Elusimicrobia</taxon>
        <taxon>Elusimicrobiales</taxon>
        <taxon>Elusimicrobiaceae</taxon>
        <taxon>Candidatus Avelusimicrobium</taxon>
    </lineage>
</organism>
<dbReference type="Proteomes" id="UP000196368">
    <property type="component" value="Unassembled WGS sequence"/>
</dbReference>
<accession>A0A1Y4DBM1</accession>
<name>A0A1Y4DBM1_9BACT</name>
<proteinExistence type="predicted"/>
<keyword evidence="2" id="KW-1185">Reference proteome</keyword>
<dbReference type="EMBL" id="NFJD01000003">
    <property type="protein sequence ID" value="OUO56553.1"/>
    <property type="molecule type" value="Genomic_DNA"/>
</dbReference>
<evidence type="ECO:0000313" key="1">
    <source>
        <dbReference type="EMBL" id="OUO56553.1"/>
    </source>
</evidence>
<sequence length="69" mass="7708">MPIFSLRPTGSKVKLAAGQPFIRWDGEPKILTLLTQTAFYLLQYSCAFLAELRNLDVTEPARRVRGAGL</sequence>